<evidence type="ECO:0000256" key="5">
    <source>
        <dbReference type="ARBA" id="ARBA00093199"/>
    </source>
</evidence>
<proteinExistence type="inferred from homology"/>
<evidence type="ECO:0000256" key="1">
    <source>
        <dbReference type="ARBA" id="ARBA00038414"/>
    </source>
</evidence>
<dbReference type="InterPro" id="IPR053714">
    <property type="entry name" value="Iso_Racemase_Enz_sf"/>
</dbReference>
<evidence type="ECO:0000313" key="6">
    <source>
        <dbReference type="EMBL" id="TQM13378.1"/>
    </source>
</evidence>
<keyword evidence="7" id="KW-1185">Reference proteome</keyword>
<accession>A0A543DVM4</accession>
<dbReference type="InterPro" id="IPR052186">
    <property type="entry name" value="Hydantoin_racemase-like"/>
</dbReference>
<dbReference type="EMBL" id="VFPA01000001">
    <property type="protein sequence ID" value="TQM13378.1"/>
    <property type="molecule type" value="Genomic_DNA"/>
</dbReference>
<dbReference type="OrthoDB" id="9791723at2"/>
<evidence type="ECO:0000256" key="3">
    <source>
        <dbReference type="ARBA" id="ARBA00066406"/>
    </source>
</evidence>
<dbReference type="Gene3D" id="3.40.50.12500">
    <property type="match status" value="1"/>
</dbReference>
<dbReference type="RefSeq" id="WP_142047086.1">
    <property type="nucleotide sequence ID" value="NZ_VFPA01000001.1"/>
</dbReference>
<dbReference type="Proteomes" id="UP000315677">
    <property type="component" value="Unassembled WGS sequence"/>
</dbReference>
<sequence length="240" mass="25064">MRILVVNPNTTESMTAAIGEACRAVAANDTEVTAINPAWGPPSIETYAEDHVAAAAMLQTIAEHRGDYDAFVIACAGDPGLHAARQITDAPVIGIAEAAMHMACLVAHRFSIVTVIDSVIPMLRDMVALAGMSQRCASIRATSLSVLEIEQDFAHAERVLVEESRRAVDEDGAEAIVLGCAGMGPLDKRLQDELGVPVLDGCGCAVTLAEACHRYGITTSKAGAYAMAPGRLARLGIPAG</sequence>
<gene>
    <name evidence="6" type="ORF">FB558_0112</name>
</gene>
<dbReference type="FunFam" id="3.40.50.12500:FF:000001">
    <property type="entry name" value="Putative hydantoin racemase"/>
    <property type="match status" value="1"/>
</dbReference>
<comment type="catalytic activity">
    <reaction evidence="2">
        <text>a D-5-monosubstituted hydantoin = a L-5-monosubstituted hydantoin</text>
        <dbReference type="Rhea" id="RHEA:46624"/>
        <dbReference type="ChEBI" id="CHEBI:86339"/>
        <dbReference type="ChEBI" id="CHEBI:86340"/>
        <dbReference type="EC" id="5.1.99.5"/>
    </reaction>
</comment>
<name>A0A543DVM4_9PSEU</name>
<dbReference type="PANTHER" id="PTHR28047:SF5">
    <property type="entry name" value="PROTEIN DCG1"/>
    <property type="match status" value="1"/>
</dbReference>
<dbReference type="EC" id="5.1.99.5" evidence="3"/>
<comment type="caution">
    <text evidence="6">The sequence shown here is derived from an EMBL/GenBank/DDBJ whole genome shotgun (WGS) entry which is preliminary data.</text>
</comment>
<reference evidence="6 7" key="1">
    <citation type="submission" date="2019-06" db="EMBL/GenBank/DDBJ databases">
        <title>Sequencing the genomes of 1000 actinobacteria strains.</title>
        <authorList>
            <person name="Klenk H.-P."/>
        </authorList>
    </citation>
    <scope>NUCLEOTIDE SEQUENCE [LARGE SCALE GENOMIC DNA]</scope>
    <source>
        <strain evidence="6 7">DSM 45301</strain>
    </source>
</reference>
<organism evidence="6 7">
    <name type="scientific">Pseudonocardia kunmingensis</name>
    <dbReference type="NCBI Taxonomy" id="630975"/>
    <lineage>
        <taxon>Bacteria</taxon>
        <taxon>Bacillati</taxon>
        <taxon>Actinomycetota</taxon>
        <taxon>Actinomycetes</taxon>
        <taxon>Pseudonocardiales</taxon>
        <taxon>Pseudonocardiaceae</taxon>
        <taxon>Pseudonocardia</taxon>
    </lineage>
</organism>
<evidence type="ECO:0000256" key="4">
    <source>
        <dbReference type="ARBA" id="ARBA00067972"/>
    </source>
</evidence>
<dbReference type="GO" id="GO:0036348">
    <property type="term" value="F:hydantoin racemase activity"/>
    <property type="evidence" value="ECO:0007669"/>
    <property type="project" value="UniProtKB-EC"/>
</dbReference>
<comment type="catalytic activity">
    <reaction evidence="5">
        <text>D-5-benzylhydantoin = L-5-benzylhydantoin</text>
        <dbReference type="Rhea" id="RHEA:83991"/>
        <dbReference type="ChEBI" id="CHEBI:176864"/>
        <dbReference type="ChEBI" id="CHEBI:233540"/>
    </reaction>
</comment>
<dbReference type="InterPro" id="IPR015942">
    <property type="entry name" value="Asp/Glu/hydantoin_racemase"/>
</dbReference>
<protein>
    <recommendedName>
        <fullName evidence="4">Hydantoin racemase</fullName>
        <ecNumber evidence="3">5.1.99.5</ecNumber>
    </recommendedName>
</protein>
<evidence type="ECO:0000313" key="7">
    <source>
        <dbReference type="Proteomes" id="UP000315677"/>
    </source>
</evidence>
<evidence type="ECO:0000256" key="2">
    <source>
        <dbReference type="ARBA" id="ARBA00051635"/>
    </source>
</evidence>
<comment type="similarity">
    <text evidence="1">Belongs to the HyuE racemase family.</text>
</comment>
<dbReference type="AlphaFoldDB" id="A0A543DVM4"/>
<dbReference type="Pfam" id="PF01177">
    <property type="entry name" value="Asp_Glu_race"/>
    <property type="match status" value="1"/>
</dbReference>
<dbReference type="PANTHER" id="PTHR28047">
    <property type="entry name" value="PROTEIN DCG1"/>
    <property type="match status" value="1"/>
</dbReference>
<dbReference type="GO" id="GO:0047661">
    <property type="term" value="F:amino-acid racemase activity"/>
    <property type="evidence" value="ECO:0007669"/>
    <property type="project" value="InterPro"/>
</dbReference>